<protein>
    <submittedName>
        <fullName evidence="1">Uncharacterized protein</fullName>
    </submittedName>
</protein>
<reference evidence="1 2" key="1">
    <citation type="submission" date="2014-06" db="EMBL/GenBank/DDBJ databases">
        <title>Functional and comparative genomic analyses of the Drosophila gut microbiota identify candidate symbiosis factors.</title>
        <authorList>
            <person name="Newell P.D."/>
            <person name="Chaston J.M."/>
            <person name="Douglas A.E."/>
        </authorList>
    </citation>
    <scope>NUCLEOTIDE SEQUENCE [LARGE SCALE GENOMIC DNA]</scope>
    <source>
        <strain evidence="1 2">DmCS_006</strain>
    </source>
</reference>
<dbReference type="EMBL" id="JOKM01000012">
    <property type="protein sequence ID" value="KGB26314.1"/>
    <property type="molecule type" value="Genomic_DNA"/>
</dbReference>
<evidence type="ECO:0000313" key="1">
    <source>
        <dbReference type="EMBL" id="KGB26314.1"/>
    </source>
</evidence>
<organism evidence="1 2">
    <name type="scientific">Acetobacter tropicalis</name>
    <dbReference type="NCBI Taxonomy" id="104102"/>
    <lineage>
        <taxon>Bacteria</taxon>
        <taxon>Pseudomonadati</taxon>
        <taxon>Pseudomonadota</taxon>
        <taxon>Alphaproteobacteria</taxon>
        <taxon>Acetobacterales</taxon>
        <taxon>Acetobacteraceae</taxon>
        <taxon>Acetobacter</taxon>
    </lineage>
</organism>
<dbReference type="AlphaFoldDB" id="A0A094Z074"/>
<proteinExistence type="predicted"/>
<dbReference type="PATRIC" id="fig|104102.7.peg.304"/>
<accession>A0A094Z074</accession>
<sequence>MKNSASSPATFRQHSHHAGCLTDTLLFSPVSQNALGLTTAWRKAVHVRAGRYSPVGFTLHG</sequence>
<keyword evidence="2" id="KW-1185">Reference proteome</keyword>
<dbReference type="STRING" id="104102.AtDm6_0306"/>
<dbReference type="Proteomes" id="UP000029448">
    <property type="component" value="Unassembled WGS sequence"/>
</dbReference>
<gene>
    <name evidence="1" type="ORF">AtDm6_0306</name>
</gene>
<name>A0A094Z074_9PROT</name>
<comment type="caution">
    <text evidence="1">The sequence shown here is derived from an EMBL/GenBank/DDBJ whole genome shotgun (WGS) entry which is preliminary data.</text>
</comment>
<evidence type="ECO:0000313" key="2">
    <source>
        <dbReference type="Proteomes" id="UP000029448"/>
    </source>
</evidence>